<name>A0A8J3JNS2_9ACTN</name>
<protein>
    <recommendedName>
        <fullName evidence="3">PPM-type phosphatase domain-containing protein</fullName>
    </recommendedName>
</protein>
<sequence length="358" mass="39119">MLIEATCDPEGDEPRLAAWHVAVRELIAVAAWVPKRPGLGEDAEPTFMHHAPSGRGVLGVYDGLGGAGARHAGRAADGRRLSHAFVASRLAHLTVQSWFADLAAGQAEPTLPQRLAETLGGARTAARNKIVGTMRRDFPTTLAVIDYQQAGDGLTVAASWAGDSRCYLLTADLGLQQLSKDDSDVEDVLELLIADQPMTNVVSASGDSTIHRRVFAGLPTPCVLVCATDGFFGYVTAPAMFEHVLLSELDRAADAGEWAQRLTARVRGYTSDDASVVAVAVGFGSFAQLQEEYRERLRRLTHEHADMFDTVAGRTEFVAARRRSWEIYRRNYLRYFNWPTEDLTVPRSPAPEQTGARW</sequence>
<reference evidence="1 2" key="1">
    <citation type="submission" date="2021-01" db="EMBL/GenBank/DDBJ databases">
        <title>Whole genome shotgun sequence of Catellatospora bangladeshensis NBRC 107357.</title>
        <authorList>
            <person name="Komaki H."/>
            <person name="Tamura T."/>
        </authorList>
    </citation>
    <scope>NUCLEOTIDE SEQUENCE [LARGE SCALE GENOMIC DNA]</scope>
    <source>
        <strain evidence="1 2">NBRC 107357</strain>
    </source>
</reference>
<dbReference type="RefSeq" id="WP_203756281.1">
    <property type="nucleotide sequence ID" value="NZ_BONF01000053.1"/>
</dbReference>
<evidence type="ECO:0000313" key="1">
    <source>
        <dbReference type="EMBL" id="GIF85829.1"/>
    </source>
</evidence>
<dbReference type="SUPFAM" id="SSF81606">
    <property type="entry name" value="PP2C-like"/>
    <property type="match status" value="1"/>
</dbReference>
<comment type="caution">
    <text evidence="1">The sequence shown here is derived from an EMBL/GenBank/DDBJ whole genome shotgun (WGS) entry which is preliminary data.</text>
</comment>
<dbReference type="InterPro" id="IPR036457">
    <property type="entry name" value="PPM-type-like_dom_sf"/>
</dbReference>
<dbReference type="AlphaFoldDB" id="A0A8J3JNS2"/>
<organism evidence="1 2">
    <name type="scientific">Catellatospora bangladeshensis</name>
    <dbReference type="NCBI Taxonomy" id="310355"/>
    <lineage>
        <taxon>Bacteria</taxon>
        <taxon>Bacillati</taxon>
        <taxon>Actinomycetota</taxon>
        <taxon>Actinomycetes</taxon>
        <taxon>Micromonosporales</taxon>
        <taxon>Micromonosporaceae</taxon>
        <taxon>Catellatospora</taxon>
    </lineage>
</organism>
<evidence type="ECO:0008006" key="3">
    <source>
        <dbReference type="Google" id="ProtNLM"/>
    </source>
</evidence>
<dbReference type="Gene3D" id="3.60.40.10">
    <property type="entry name" value="PPM-type phosphatase domain"/>
    <property type="match status" value="1"/>
</dbReference>
<keyword evidence="2" id="KW-1185">Reference proteome</keyword>
<dbReference type="EMBL" id="BONF01000053">
    <property type="protein sequence ID" value="GIF85829.1"/>
    <property type="molecule type" value="Genomic_DNA"/>
</dbReference>
<proteinExistence type="predicted"/>
<accession>A0A8J3JNS2</accession>
<gene>
    <name evidence="1" type="ORF">Cba03nite_71780</name>
</gene>
<evidence type="ECO:0000313" key="2">
    <source>
        <dbReference type="Proteomes" id="UP000601223"/>
    </source>
</evidence>
<dbReference type="Proteomes" id="UP000601223">
    <property type="component" value="Unassembled WGS sequence"/>
</dbReference>